<keyword evidence="8" id="KW-0436">Ligase</keyword>
<feature type="domain" description="DUF5935" evidence="7">
    <location>
        <begin position="4"/>
        <end position="155"/>
    </location>
</feature>
<dbReference type="Proteomes" id="UP001500021">
    <property type="component" value="Unassembled WGS sequence"/>
</dbReference>
<feature type="transmembrane region" description="Helical" evidence="5">
    <location>
        <begin position="43"/>
        <end position="63"/>
    </location>
</feature>
<name>A0ABN1L7I0_9GAMM</name>
<dbReference type="NCBIfam" id="TIGR03097">
    <property type="entry name" value="PEP_O_lig_1"/>
    <property type="match status" value="1"/>
</dbReference>
<evidence type="ECO:0000259" key="6">
    <source>
        <dbReference type="Pfam" id="PF04932"/>
    </source>
</evidence>
<dbReference type="PANTHER" id="PTHR37422:SF17">
    <property type="entry name" value="O-ANTIGEN LIGASE"/>
    <property type="match status" value="1"/>
</dbReference>
<evidence type="ECO:0000256" key="4">
    <source>
        <dbReference type="ARBA" id="ARBA00023136"/>
    </source>
</evidence>
<feature type="domain" description="O-antigen ligase-related" evidence="6">
    <location>
        <begin position="170"/>
        <end position="322"/>
    </location>
</feature>
<evidence type="ECO:0000313" key="9">
    <source>
        <dbReference type="Proteomes" id="UP001500021"/>
    </source>
</evidence>
<keyword evidence="4 5" id="KW-0472">Membrane</keyword>
<evidence type="ECO:0000313" key="8">
    <source>
        <dbReference type="EMBL" id="GAA0818080.1"/>
    </source>
</evidence>
<dbReference type="InterPro" id="IPR045979">
    <property type="entry name" value="DUF5935"/>
</dbReference>
<dbReference type="InterPro" id="IPR051533">
    <property type="entry name" value="WaaL-like"/>
</dbReference>
<comment type="caution">
    <text evidence="8">The sequence shown here is derived from an EMBL/GenBank/DDBJ whole genome shotgun (WGS) entry which is preliminary data.</text>
</comment>
<reference evidence="8 9" key="1">
    <citation type="journal article" date="2019" name="Int. J. Syst. Evol. Microbiol.">
        <title>The Global Catalogue of Microorganisms (GCM) 10K type strain sequencing project: providing services to taxonomists for standard genome sequencing and annotation.</title>
        <authorList>
            <consortium name="The Broad Institute Genomics Platform"/>
            <consortium name="The Broad Institute Genome Sequencing Center for Infectious Disease"/>
            <person name="Wu L."/>
            <person name="Ma J."/>
        </authorList>
    </citation>
    <scope>NUCLEOTIDE SEQUENCE [LARGE SCALE GENOMIC DNA]</scope>
    <source>
        <strain evidence="8 9">JCM 15608</strain>
    </source>
</reference>
<dbReference type="GO" id="GO:0016874">
    <property type="term" value="F:ligase activity"/>
    <property type="evidence" value="ECO:0007669"/>
    <property type="project" value="UniProtKB-KW"/>
</dbReference>
<feature type="transmembrane region" description="Helical" evidence="5">
    <location>
        <begin position="305"/>
        <end position="329"/>
    </location>
</feature>
<keyword evidence="3 5" id="KW-1133">Transmembrane helix</keyword>
<feature type="transmembrane region" description="Helical" evidence="5">
    <location>
        <begin position="355"/>
        <end position="383"/>
    </location>
</feature>
<evidence type="ECO:0000259" key="7">
    <source>
        <dbReference type="Pfam" id="PF19358"/>
    </source>
</evidence>
<dbReference type="InterPro" id="IPR007016">
    <property type="entry name" value="O-antigen_ligase-rel_domated"/>
</dbReference>
<sequence length="404" mass="45353">MFFPNGWVWGFASSLRYNMLIALATILSYFFQRNKIKTDVSGLTVLILIFFIWSTISSVLTLSNPSVVWFEWNIFLKIIIFYFLCIFVIKTKHHINVFLWAICLSAAYFGAAEGLKYIVTAGGHTVAGIPGSRLEDRNELALALNMTIPLIVFLLSQTKSKWLRLALMGAVAFNIVAILGSYSRGGTLALIVVGGYFFLQSKRKILVSLFLVVAVGVSSAFVSDEWTGRMNTIETMDQDTSFLGRVMAWKQATLMALDNPIFGAGFKAGQNQALWMLYEPDFYKLNFIVDTTGIHFPKAKAAHSIYFQVLGDLGFVGLLMFLSILLITYRKLSWVTRNTDDEWLIGLARMLKVSLIAYCAGGAALSLPYFDLSFAIFALAHILCELIHRQKNKVTIKREGHRYA</sequence>
<dbReference type="EMBL" id="BAAAFA010000006">
    <property type="protein sequence ID" value="GAA0818080.1"/>
    <property type="molecule type" value="Genomic_DNA"/>
</dbReference>
<keyword evidence="2 5" id="KW-0812">Transmembrane</keyword>
<feature type="transmembrane region" description="Helical" evidence="5">
    <location>
        <begin position="6"/>
        <end position="31"/>
    </location>
</feature>
<dbReference type="Pfam" id="PF19358">
    <property type="entry name" value="DUF5935"/>
    <property type="match status" value="1"/>
</dbReference>
<dbReference type="Pfam" id="PF04932">
    <property type="entry name" value="Wzy_C"/>
    <property type="match status" value="1"/>
</dbReference>
<keyword evidence="9" id="KW-1185">Reference proteome</keyword>
<evidence type="ECO:0000256" key="1">
    <source>
        <dbReference type="ARBA" id="ARBA00004141"/>
    </source>
</evidence>
<feature type="transmembrane region" description="Helical" evidence="5">
    <location>
        <begin position="69"/>
        <end position="90"/>
    </location>
</feature>
<dbReference type="PANTHER" id="PTHR37422">
    <property type="entry name" value="TEICHURONIC ACID BIOSYNTHESIS PROTEIN TUAE"/>
    <property type="match status" value="1"/>
</dbReference>
<evidence type="ECO:0000256" key="3">
    <source>
        <dbReference type="ARBA" id="ARBA00022989"/>
    </source>
</evidence>
<feature type="transmembrane region" description="Helical" evidence="5">
    <location>
        <begin position="167"/>
        <end position="199"/>
    </location>
</feature>
<gene>
    <name evidence="8" type="ORF">GCM10009111_20330</name>
</gene>
<feature type="transmembrane region" description="Helical" evidence="5">
    <location>
        <begin position="205"/>
        <end position="222"/>
    </location>
</feature>
<accession>A0ABN1L7I0</accession>
<evidence type="ECO:0000256" key="5">
    <source>
        <dbReference type="SAM" id="Phobius"/>
    </source>
</evidence>
<dbReference type="InterPro" id="IPR017528">
    <property type="entry name" value="CHP03097O-antigen_lig-rel"/>
</dbReference>
<feature type="transmembrane region" description="Helical" evidence="5">
    <location>
        <begin position="97"/>
        <end position="119"/>
    </location>
</feature>
<protein>
    <submittedName>
        <fullName evidence="8">O-glycosylation ligase, exosortase A system-associated</fullName>
    </submittedName>
</protein>
<comment type="subcellular location">
    <subcellularLocation>
        <location evidence="1">Membrane</location>
        <topology evidence="1">Multi-pass membrane protein</topology>
    </subcellularLocation>
</comment>
<evidence type="ECO:0000256" key="2">
    <source>
        <dbReference type="ARBA" id="ARBA00022692"/>
    </source>
</evidence>
<organism evidence="8 9">
    <name type="scientific">Colwellia asteriadis</name>
    <dbReference type="NCBI Taxonomy" id="517723"/>
    <lineage>
        <taxon>Bacteria</taxon>
        <taxon>Pseudomonadati</taxon>
        <taxon>Pseudomonadota</taxon>
        <taxon>Gammaproteobacteria</taxon>
        <taxon>Alteromonadales</taxon>
        <taxon>Colwelliaceae</taxon>
        <taxon>Colwellia</taxon>
    </lineage>
</organism>
<proteinExistence type="predicted"/>